<dbReference type="EMBL" id="JAGFBR010000016">
    <property type="protein sequence ID" value="KAH0452975.1"/>
    <property type="molecule type" value="Genomic_DNA"/>
</dbReference>
<evidence type="ECO:0000313" key="1">
    <source>
        <dbReference type="EMBL" id="KAH0452975.1"/>
    </source>
</evidence>
<dbReference type="Proteomes" id="UP000775213">
    <property type="component" value="Unassembled WGS sequence"/>
</dbReference>
<reference evidence="1 2" key="1">
    <citation type="journal article" date="2021" name="Hortic Res">
        <title>Chromosome-scale assembly of the Dendrobium chrysotoxum genome enhances the understanding of orchid evolution.</title>
        <authorList>
            <person name="Zhang Y."/>
            <person name="Zhang G.Q."/>
            <person name="Zhang D."/>
            <person name="Liu X.D."/>
            <person name="Xu X.Y."/>
            <person name="Sun W.H."/>
            <person name="Yu X."/>
            <person name="Zhu X."/>
            <person name="Wang Z.W."/>
            <person name="Zhao X."/>
            <person name="Zhong W.Y."/>
            <person name="Chen H."/>
            <person name="Yin W.L."/>
            <person name="Huang T."/>
            <person name="Niu S.C."/>
            <person name="Liu Z.J."/>
        </authorList>
    </citation>
    <scope>NUCLEOTIDE SEQUENCE [LARGE SCALE GENOMIC DNA]</scope>
    <source>
        <strain evidence="1">Lindl</strain>
    </source>
</reference>
<gene>
    <name evidence="1" type="ORF">IEQ34_017299</name>
</gene>
<dbReference type="AlphaFoldDB" id="A0AAV7GB47"/>
<comment type="caution">
    <text evidence="1">The sequence shown here is derived from an EMBL/GenBank/DDBJ whole genome shotgun (WGS) entry which is preliminary data.</text>
</comment>
<proteinExistence type="predicted"/>
<accession>A0AAV7GB47</accession>
<name>A0AAV7GB47_DENCH</name>
<sequence>MIFLSFRCAPANSRRLRAGGGGEWQGECVSGDVEWVPENLKLDRQALSVTRLTPNGEREARKRRGWPERRLVGVED</sequence>
<keyword evidence="2" id="KW-1185">Reference proteome</keyword>
<protein>
    <submittedName>
        <fullName evidence="1">Uncharacterized protein</fullName>
    </submittedName>
</protein>
<organism evidence="1 2">
    <name type="scientific">Dendrobium chrysotoxum</name>
    <name type="common">Orchid</name>
    <dbReference type="NCBI Taxonomy" id="161865"/>
    <lineage>
        <taxon>Eukaryota</taxon>
        <taxon>Viridiplantae</taxon>
        <taxon>Streptophyta</taxon>
        <taxon>Embryophyta</taxon>
        <taxon>Tracheophyta</taxon>
        <taxon>Spermatophyta</taxon>
        <taxon>Magnoliopsida</taxon>
        <taxon>Liliopsida</taxon>
        <taxon>Asparagales</taxon>
        <taxon>Orchidaceae</taxon>
        <taxon>Epidendroideae</taxon>
        <taxon>Malaxideae</taxon>
        <taxon>Dendrobiinae</taxon>
        <taxon>Dendrobium</taxon>
    </lineage>
</organism>
<evidence type="ECO:0000313" key="2">
    <source>
        <dbReference type="Proteomes" id="UP000775213"/>
    </source>
</evidence>